<evidence type="ECO:0000313" key="2">
    <source>
        <dbReference type="Proteomes" id="UP000558488"/>
    </source>
</evidence>
<dbReference type="AlphaFoldDB" id="A0A7J8B1T2"/>
<protein>
    <submittedName>
        <fullName evidence="1">Uncharacterized protein</fullName>
    </submittedName>
</protein>
<comment type="caution">
    <text evidence="1">The sequence shown here is derived from an EMBL/GenBank/DDBJ whole genome shotgun (WGS) entry which is preliminary data.</text>
</comment>
<dbReference type="EMBL" id="JACAGB010000001">
    <property type="protein sequence ID" value="KAF6392737.1"/>
    <property type="molecule type" value="Genomic_DNA"/>
</dbReference>
<evidence type="ECO:0000313" key="1">
    <source>
        <dbReference type="EMBL" id="KAF6392737.1"/>
    </source>
</evidence>
<name>A0A7J8B1T2_PIPKU</name>
<proteinExistence type="predicted"/>
<organism evidence="1 2">
    <name type="scientific">Pipistrellus kuhlii</name>
    <name type="common">Kuhl's pipistrelle</name>
    <dbReference type="NCBI Taxonomy" id="59472"/>
    <lineage>
        <taxon>Eukaryota</taxon>
        <taxon>Metazoa</taxon>
        <taxon>Chordata</taxon>
        <taxon>Craniata</taxon>
        <taxon>Vertebrata</taxon>
        <taxon>Euteleostomi</taxon>
        <taxon>Mammalia</taxon>
        <taxon>Eutheria</taxon>
        <taxon>Laurasiatheria</taxon>
        <taxon>Chiroptera</taxon>
        <taxon>Yangochiroptera</taxon>
        <taxon>Vespertilionidae</taxon>
        <taxon>Pipistrellus</taxon>
    </lineage>
</organism>
<dbReference type="Proteomes" id="UP000558488">
    <property type="component" value="Unassembled WGS sequence"/>
</dbReference>
<gene>
    <name evidence="1" type="ORF">mPipKuh1_007913</name>
</gene>
<reference evidence="1 2" key="1">
    <citation type="journal article" date="2020" name="Nature">
        <title>Six reference-quality genomes reveal evolution of bat adaptations.</title>
        <authorList>
            <person name="Jebb D."/>
            <person name="Huang Z."/>
            <person name="Pippel M."/>
            <person name="Hughes G.M."/>
            <person name="Lavrichenko K."/>
            <person name="Devanna P."/>
            <person name="Winkler S."/>
            <person name="Jermiin L.S."/>
            <person name="Skirmuntt E.C."/>
            <person name="Katzourakis A."/>
            <person name="Burkitt-Gray L."/>
            <person name="Ray D.A."/>
            <person name="Sullivan K.A.M."/>
            <person name="Roscito J.G."/>
            <person name="Kirilenko B.M."/>
            <person name="Davalos L.M."/>
            <person name="Corthals A.P."/>
            <person name="Power M.L."/>
            <person name="Jones G."/>
            <person name="Ransome R.D."/>
            <person name="Dechmann D.K.N."/>
            <person name="Locatelli A.G."/>
            <person name="Puechmaille S.J."/>
            <person name="Fedrigo O."/>
            <person name="Jarvis E.D."/>
            <person name="Hiller M."/>
            <person name="Vernes S.C."/>
            <person name="Myers E.W."/>
            <person name="Teeling E.C."/>
        </authorList>
    </citation>
    <scope>NUCLEOTIDE SEQUENCE [LARGE SCALE GENOMIC DNA]</scope>
    <source>
        <strain evidence="1">MPipKuh1</strain>
        <tissue evidence="1">Flight muscle</tissue>
    </source>
</reference>
<accession>A0A7J8B1T2</accession>
<keyword evidence="2" id="KW-1185">Reference proteome</keyword>
<sequence length="129" mass="14883">MIKVSTSIHTLLWHHEAIHCPCTWLSAQGSLCTTYHPSLPCTCRVLIHLVMPTKGTFFWGALLWCKWKMESLSLCVLSALTSLHFGCSRMYIPHLTEPSLKLMFYLTLYHKLLCDDQDKTKTKRNEANK</sequence>